<organism evidence="4">
    <name type="scientific">Agrobacterium rosae</name>
    <dbReference type="NCBI Taxonomy" id="1972867"/>
    <lineage>
        <taxon>Bacteria</taxon>
        <taxon>Pseudomonadati</taxon>
        <taxon>Pseudomonadota</taxon>
        <taxon>Alphaproteobacteria</taxon>
        <taxon>Hyphomicrobiales</taxon>
        <taxon>Rhizobiaceae</taxon>
        <taxon>Rhizobium/Agrobacterium group</taxon>
        <taxon>Agrobacterium</taxon>
    </lineage>
</organism>
<dbReference type="RefSeq" id="WP_432377267.1">
    <property type="nucleotide sequence ID" value="NZ_CP192785.1"/>
</dbReference>
<dbReference type="PANTHER" id="PTHR43639:SF1">
    <property type="entry name" value="SHORT-CHAIN DEHYDROGENASE_REDUCTASE FAMILY PROTEIN"/>
    <property type="match status" value="1"/>
</dbReference>
<comment type="similarity">
    <text evidence="1 3">Belongs to the short-chain dehydrogenases/reductases (SDR) family.</text>
</comment>
<dbReference type="PANTHER" id="PTHR43639">
    <property type="entry name" value="OXIDOREDUCTASE, SHORT-CHAIN DEHYDROGENASE/REDUCTASE FAMILY (AFU_ORTHOLOGUE AFUA_5G02870)"/>
    <property type="match status" value="1"/>
</dbReference>
<dbReference type="Pfam" id="PF00106">
    <property type="entry name" value="adh_short"/>
    <property type="match status" value="1"/>
</dbReference>
<reference evidence="4" key="1">
    <citation type="journal article" date="2023" name="Phytobiomes J">
        <title>Deciphering the key players within the bacterial microbiota associated with aerial crown gall tumors on rhododendron: Insights into the gallobiome.</title>
        <authorList>
            <person name="Kuzmanovic N."/>
            <person name="Nesme J."/>
            <person name="Wolf J."/>
            <person name="Neumann-Schaal M."/>
            <person name="Petersen J."/>
            <person name="Fernandez-Gnecco G."/>
            <person name="Sproeer C."/>
            <person name="Bunk B."/>
            <person name="Overmann J."/>
            <person name="Sorensen S.J."/>
            <person name="Idczak E."/>
            <person name="Smalla K."/>
        </authorList>
    </citation>
    <scope>NUCLEOTIDE SEQUENCE</scope>
    <source>
        <strain evidence="4">Rho-11.1</strain>
    </source>
</reference>
<evidence type="ECO:0000256" key="3">
    <source>
        <dbReference type="RuleBase" id="RU000363"/>
    </source>
</evidence>
<evidence type="ECO:0000313" key="4">
    <source>
        <dbReference type="EMBL" id="MDX8306020.1"/>
    </source>
</evidence>
<dbReference type="PRINTS" id="PR00080">
    <property type="entry name" value="SDRFAMILY"/>
</dbReference>
<name>A0AAW9FJJ9_9HYPH</name>
<sequence length="259" mass="27279">MSMNEATNHLSLAGQNILITGASGGIGQALVEKVSALGGHPVIHYSQNRSVAENLLSRLGGHGTLVKGDLGHPAGATKLWQEAISSCGRLSAVVNNAGVRSTTRIEDDLSEWQRAWETDLRINLLAPADISRAAVAHFREHGGGRIINIASRAAQRGYTEDHMPYGASKAALVNLTKSIARNFGKDGVVAIAIAPGFVRTEMAEEFIAERGLDAAVGDIPIGEMVEPSELADLIAFCLLGSQKSLSGATLDMNGASYLR</sequence>
<evidence type="ECO:0000256" key="1">
    <source>
        <dbReference type="ARBA" id="ARBA00006484"/>
    </source>
</evidence>
<keyword evidence="2 4" id="KW-0560">Oxidoreductase</keyword>
<dbReference type="EC" id="1.-.-.-" evidence="4"/>
<dbReference type="CDD" id="cd05233">
    <property type="entry name" value="SDR_c"/>
    <property type="match status" value="1"/>
</dbReference>
<dbReference type="EMBL" id="JAVRAF010000050">
    <property type="protein sequence ID" value="MDX8306020.1"/>
    <property type="molecule type" value="Genomic_DNA"/>
</dbReference>
<dbReference type="PRINTS" id="PR00081">
    <property type="entry name" value="GDHRDH"/>
</dbReference>
<evidence type="ECO:0000256" key="2">
    <source>
        <dbReference type="ARBA" id="ARBA00023002"/>
    </source>
</evidence>
<proteinExistence type="inferred from homology"/>
<gene>
    <name evidence="4" type="ORF">RMR22_27795</name>
</gene>
<dbReference type="Gene3D" id="3.40.50.720">
    <property type="entry name" value="NAD(P)-binding Rossmann-like Domain"/>
    <property type="match status" value="1"/>
</dbReference>
<dbReference type="AlphaFoldDB" id="A0AAW9FJJ9"/>
<accession>A0AAW9FJJ9</accession>
<dbReference type="SUPFAM" id="SSF51735">
    <property type="entry name" value="NAD(P)-binding Rossmann-fold domains"/>
    <property type="match status" value="1"/>
</dbReference>
<protein>
    <submittedName>
        <fullName evidence="4">SDR family oxidoreductase</fullName>
        <ecNumber evidence="4">1.-.-.-</ecNumber>
    </submittedName>
</protein>
<dbReference type="InterPro" id="IPR036291">
    <property type="entry name" value="NAD(P)-bd_dom_sf"/>
</dbReference>
<comment type="caution">
    <text evidence="4">The sequence shown here is derived from an EMBL/GenBank/DDBJ whole genome shotgun (WGS) entry which is preliminary data.</text>
</comment>
<dbReference type="InterPro" id="IPR002347">
    <property type="entry name" value="SDR_fam"/>
</dbReference>
<dbReference type="GO" id="GO:0016491">
    <property type="term" value="F:oxidoreductase activity"/>
    <property type="evidence" value="ECO:0007669"/>
    <property type="project" value="UniProtKB-KW"/>
</dbReference>